<keyword evidence="2" id="KW-1185">Reference proteome</keyword>
<dbReference type="EMBL" id="JAMKFB020000012">
    <property type="protein sequence ID" value="KAL0179120.1"/>
    <property type="molecule type" value="Genomic_DNA"/>
</dbReference>
<accession>A0ABD0PZ76</accession>
<comment type="caution">
    <text evidence="1">The sequence shown here is derived from an EMBL/GenBank/DDBJ whole genome shotgun (WGS) entry which is preliminary data.</text>
</comment>
<evidence type="ECO:0000313" key="1">
    <source>
        <dbReference type="EMBL" id="KAL0179120.1"/>
    </source>
</evidence>
<evidence type="ECO:0000313" key="2">
    <source>
        <dbReference type="Proteomes" id="UP001529510"/>
    </source>
</evidence>
<reference evidence="1 2" key="1">
    <citation type="submission" date="2024-05" db="EMBL/GenBank/DDBJ databases">
        <title>Genome sequencing and assembly of Indian major carp, Cirrhinus mrigala (Hamilton, 1822).</title>
        <authorList>
            <person name="Mohindra V."/>
            <person name="Chowdhury L.M."/>
            <person name="Lal K."/>
            <person name="Jena J.K."/>
        </authorList>
    </citation>
    <scope>NUCLEOTIDE SEQUENCE [LARGE SCALE GENOMIC DNA]</scope>
    <source>
        <strain evidence="1">CM1030</strain>
        <tissue evidence="1">Blood</tissue>
    </source>
</reference>
<sequence>AGLEQRLAELREKARRLEELLPRRVSSEEQREVLCLLCKVHELEIENAEMQSSALLKDNVIRQKNVVVQRFEQHRHLCHEIIQQQRQFID</sequence>
<organism evidence="1 2">
    <name type="scientific">Cirrhinus mrigala</name>
    <name type="common">Mrigala</name>
    <dbReference type="NCBI Taxonomy" id="683832"/>
    <lineage>
        <taxon>Eukaryota</taxon>
        <taxon>Metazoa</taxon>
        <taxon>Chordata</taxon>
        <taxon>Craniata</taxon>
        <taxon>Vertebrata</taxon>
        <taxon>Euteleostomi</taxon>
        <taxon>Actinopterygii</taxon>
        <taxon>Neopterygii</taxon>
        <taxon>Teleostei</taxon>
        <taxon>Ostariophysi</taxon>
        <taxon>Cypriniformes</taxon>
        <taxon>Cyprinidae</taxon>
        <taxon>Labeoninae</taxon>
        <taxon>Labeonini</taxon>
        <taxon>Cirrhinus</taxon>
    </lineage>
</organism>
<proteinExistence type="predicted"/>
<feature type="non-terminal residue" evidence="1">
    <location>
        <position position="90"/>
    </location>
</feature>
<name>A0ABD0PZ76_CIRMR</name>
<dbReference type="Proteomes" id="UP001529510">
    <property type="component" value="Unassembled WGS sequence"/>
</dbReference>
<feature type="non-terminal residue" evidence="1">
    <location>
        <position position="1"/>
    </location>
</feature>
<protein>
    <submittedName>
        <fullName evidence="1">Uncharacterized protein</fullName>
    </submittedName>
</protein>
<dbReference type="AlphaFoldDB" id="A0ABD0PZ76"/>
<gene>
    <name evidence="1" type="ORF">M9458_024562</name>
</gene>